<evidence type="ECO:0000256" key="1">
    <source>
        <dbReference type="SAM" id="SignalP"/>
    </source>
</evidence>
<dbReference type="AlphaFoldDB" id="A0A0G0WA00"/>
<dbReference type="InterPro" id="IPR036439">
    <property type="entry name" value="Dockerin_dom_sf"/>
</dbReference>
<dbReference type="PROSITE" id="PS51766">
    <property type="entry name" value="DOCKERIN"/>
    <property type="match status" value="1"/>
</dbReference>
<comment type="caution">
    <text evidence="3">The sequence shown here is derived from an EMBL/GenBank/DDBJ whole genome shotgun (WGS) entry which is preliminary data.</text>
</comment>
<sequence>MIKKSLKVLIPILFAVTFISFSPEKASAAINPLYNPRDVINNGDVGAWASHQIKFGISMASEPLIASDWIFIELPYFTQITEPTYASGFGGVPQYSVIDKQVRITGITANPGAYFTFYGLTAFNPVSPDQFDVYIRISKDVDGFDLREEAHIYATTTDGSVVVSAMIEAQVGTLRIMGVTSPGMFITFLEDGGIIGTCTAGNGGAFSQVFPGLNPVQHTIEIVGADPLERSIPPTTIEVFTRAYEITTVSGLILPPSISLDNSEVIRGAPLIISGMGVPDYQINIYVDPGTTYTAIPDVDGNWSYTIADTSDFEFGIYTVNALNQDPFGSTSLFSVSITFVIKPETPPEPGPGCDITRGDLNCDNAVNLIDFSILLFYWGSGDVNADINKDKNVNLVDFSIMMFYWQS</sequence>
<evidence type="ECO:0000259" key="2">
    <source>
        <dbReference type="PROSITE" id="PS51766"/>
    </source>
</evidence>
<dbReference type="Pfam" id="PF00404">
    <property type="entry name" value="Dockerin_1"/>
    <property type="match status" value="1"/>
</dbReference>
<evidence type="ECO:0000313" key="3">
    <source>
        <dbReference type="EMBL" id="KKS08877.1"/>
    </source>
</evidence>
<feature type="domain" description="Dockerin" evidence="2">
    <location>
        <begin position="354"/>
        <end position="408"/>
    </location>
</feature>
<gene>
    <name evidence="3" type="ORF">UU65_C0004G0088</name>
</gene>
<proteinExistence type="predicted"/>
<dbReference type="InterPro" id="IPR016134">
    <property type="entry name" value="Dockerin_dom"/>
</dbReference>
<evidence type="ECO:0000313" key="4">
    <source>
        <dbReference type="Proteomes" id="UP000033869"/>
    </source>
</evidence>
<feature type="signal peptide" evidence="1">
    <location>
        <begin position="1"/>
        <end position="28"/>
    </location>
</feature>
<dbReference type="Gene3D" id="2.60.40.10">
    <property type="entry name" value="Immunoglobulins"/>
    <property type="match status" value="1"/>
</dbReference>
<keyword evidence="1" id="KW-0732">Signal</keyword>
<dbReference type="SUPFAM" id="SSF63446">
    <property type="entry name" value="Type I dockerin domain"/>
    <property type="match status" value="1"/>
</dbReference>
<name>A0A0G0WA00_UNCC2</name>
<organism evidence="3 4">
    <name type="scientific">candidate division CPR2 bacterium GW2011_GWC1_41_48</name>
    <dbReference type="NCBI Taxonomy" id="1618344"/>
    <lineage>
        <taxon>Bacteria</taxon>
        <taxon>Bacteria division CPR2</taxon>
    </lineage>
</organism>
<dbReference type="GO" id="GO:0004553">
    <property type="term" value="F:hydrolase activity, hydrolyzing O-glycosyl compounds"/>
    <property type="evidence" value="ECO:0007669"/>
    <property type="project" value="InterPro"/>
</dbReference>
<dbReference type="EMBL" id="LCBL01000004">
    <property type="protein sequence ID" value="KKS08877.1"/>
    <property type="molecule type" value="Genomic_DNA"/>
</dbReference>
<dbReference type="GO" id="GO:0000272">
    <property type="term" value="P:polysaccharide catabolic process"/>
    <property type="evidence" value="ECO:0007669"/>
    <property type="project" value="InterPro"/>
</dbReference>
<feature type="chain" id="PRO_5002535026" description="Dockerin domain-containing protein" evidence="1">
    <location>
        <begin position="29"/>
        <end position="408"/>
    </location>
</feature>
<dbReference type="InterPro" id="IPR002105">
    <property type="entry name" value="Dockerin_1_rpt"/>
</dbReference>
<accession>A0A0G0WA00</accession>
<reference evidence="3 4" key="1">
    <citation type="journal article" date="2015" name="Nature">
        <title>rRNA introns, odd ribosomes, and small enigmatic genomes across a large radiation of phyla.</title>
        <authorList>
            <person name="Brown C.T."/>
            <person name="Hug L.A."/>
            <person name="Thomas B.C."/>
            <person name="Sharon I."/>
            <person name="Castelle C.J."/>
            <person name="Singh A."/>
            <person name="Wilkins M.J."/>
            <person name="Williams K.H."/>
            <person name="Banfield J.F."/>
        </authorList>
    </citation>
    <scope>NUCLEOTIDE SEQUENCE [LARGE SCALE GENOMIC DNA]</scope>
</reference>
<dbReference type="Proteomes" id="UP000033869">
    <property type="component" value="Unassembled WGS sequence"/>
</dbReference>
<dbReference type="Gene3D" id="1.10.1330.10">
    <property type="entry name" value="Dockerin domain"/>
    <property type="match status" value="1"/>
</dbReference>
<dbReference type="InterPro" id="IPR013783">
    <property type="entry name" value="Ig-like_fold"/>
</dbReference>
<protein>
    <recommendedName>
        <fullName evidence="2">Dockerin domain-containing protein</fullName>
    </recommendedName>
</protein>